<feature type="transmembrane region" description="Helical" evidence="5">
    <location>
        <begin position="9"/>
        <end position="30"/>
    </location>
</feature>
<evidence type="ECO:0000256" key="1">
    <source>
        <dbReference type="ARBA" id="ARBA00004141"/>
    </source>
</evidence>
<dbReference type="Proteomes" id="UP000886289">
    <property type="component" value="Unassembled WGS sequence"/>
</dbReference>
<feature type="transmembrane region" description="Helical" evidence="5">
    <location>
        <begin position="50"/>
        <end position="72"/>
    </location>
</feature>
<dbReference type="Pfam" id="PF04756">
    <property type="entry name" value="OST3_OST6"/>
    <property type="match status" value="1"/>
</dbReference>
<evidence type="ECO:0000256" key="2">
    <source>
        <dbReference type="ARBA" id="ARBA00022692"/>
    </source>
</evidence>
<evidence type="ECO:0000313" key="6">
    <source>
        <dbReference type="EMBL" id="HDD43835.1"/>
    </source>
</evidence>
<dbReference type="EMBL" id="DRBS01000120">
    <property type="protein sequence ID" value="HDD43835.1"/>
    <property type="molecule type" value="Genomic_DNA"/>
</dbReference>
<sequence length="112" mass="12667">MSRLKSQKLVMSLIIIGSILIMGGLLYVIVNEPPPLYREGPFAYGLNRQTIVEMFIVALAYAMGFAGLYLVYNIKRYYYDTRFLTINLLSGSLLLLLSMLLLQSIYAIKAGY</sequence>
<organism evidence="6">
    <name type="scientific">Desulfofervidus auxilii</name>
    <dbReference type="NCBI Taxonomy" id="1621989"/>
    <lineage>
        <taxon>Bacteria</taxon>
        <taxon>Pseudomonadati</taxon>
        <taxon>Thermodesulfobacteriota</taxon>
        <taxon>Candidatus Desulfofervidia</taxon>
        <taxon>Candidatus Desulfofervidales</taxon>
        <taxon>Candidatus Desulfofervidaceae</taxon>
        <taxon>Candidatus Desulfofervidus</taxon>
    </lineage>
</organism>
<comment type="caution">
    <text evidence="6">The sequence shown here is derived from an EMBL/GenBank/DDBJ whole genome shotgun (WGS) entry which is preliminary data.</text>
</comment>
<reference evidence="6" key="1">
    <citation type="journal article" date="2020" name="mSystems">
        <title>Genome- and Community-Level Interaction Insights into Carbon Utilization and Element Cycling Functions of Hydrothermarchaeota in Hydrothermal Sediment.</title>
        <authorList>
            <person name="Zhou Z."/>
            <person name="Liu Y."/>
            <person name="Xu W."/>
            <person name="Pan J."/>
            <person name="Luo Z.H."/>
            <person name="Li M."/>
        </authorList>
    </citation>
    <scope>NUCLEOTIDE SEQUENCE [LARGE SCALE GENOMIC DNA]</scope>
    <source>
        <strain evidence="6">HyVt-233</strain>
    </source>
</reference>
<evidence type="ECO:0000256" key="5">
    <source>
        <dbReference type="SAM" id="Phobius"/>
    </source>
</evidence>
<keyword evidence="2 5" id="KW-0812">Transmembrane</keyword>
<feature type="transmembrane region" description="Helical" evidence="5">
    <location>
        <begin position="84"/>
        <end position="108"/>
    </location>
</feature>
<protein>
    <submittedName>
        <fullName evidence="6">Uncharacterized protein</fullName>
    </submittedName>
</protein>
<keyword evidence="4 5" id="KW-0472">Membrane</keyword>
<dbReference type="InterPro" id="IPR021149">
    <property type="entry name" value="OligosaccharylTrfase_OST3/OST6"/>
</dbReference>
<name>A0A7C0U2A9_DESA2</name>
<evidence type="ECO:0000256" key="4">
    <source>
        <dbReference type="ARBA" id="ARBA00023136"/>
    </source>
</evidence>
<accession>A0A7C0U2A9</accession>
<dbReference type="GO" id="GO:0016020">
    <property type="term" value="C:membrane"/>
    <property type="evidence" value="ECO:0007669"/>
    <property type="project" value="UniProtKB-SubCell"/>
</dbReference>
<proteinExistence type="predicted"/>
<keyword evidence="3 5" id="KW-1133">Transmembrane helix</keyword>
<comment type="subcellular location">
    <subcellularLocation>
        <location evidence="1">Membrane</location>
        <topology evidence="1">Multi-pass membrane protein</topology>
    </subcellularLocation>
</comment>
<evidence type="ECO:0000256" key="3">
    <source>
        <dbReference type="ARBA" id="ARBA00022989"/>
    </source>
</evidence>
<dbReference type="AlphaFoldDB" id="A0A7C0U2A9"/>
<gene>
    <name evidence="6" type="ORF">ENG63_03105</name>
</gene>